<dbReference type="Pfam" id="PF07660">
    <property type="entry name" value="STN"/>
    <property type="match status" value="1"/>
</dbReference>
<keyword evidence="4 7" id="KW-0812">Transmembrane</keyword>
<evidence type="ECO:0000256" key="1">
    <source>
        <dbReference type="ARBA" id="ARBA00004571"/>
    </source>
</evidence>
<keyword evidence="5 7" id="KW-0472">Membrane</keyword>
<dbReference type="InterPro" id="IPR011662">
    <property type="entry name" value="Secretin/TonB_short_N"/>
</dbReference>
<evidence type="ECO:0000313" key="9">
    <source>
        <dbReference type="EMBL" id="SKD08135.1"/>
    </source>
</evidence>
<keyword evidence="10" id="KW-1185">Reference proteome</keyword>
<name>A0A1T5P611_9BACT</name>
<proteinExistence type="inferred from homology"/>
<feature type="domain" description="Secretin/TonB short N-terminal" evidence="8">
    <location>
        <begin position="68"/>
        <end position="120"/>
    </location>
</feature>
<dbReference type="Proteomes" id="UP000190166">
    <property type="component" value="Unassembled WGS sequence"/>
</dbReference>
<reference evidence="9 10" key="1">
    <citation type="submission" date="2017-02" db="EMBL/GenBank/DDBJ databases">
        <authorList>
            <person name="Peterson S.W."/>
        </authorList>
    </citation>
    <scope>NUCLEOTIDE SEQUENCE [LARGE SCALE GENOMIC DNA]</scope>
    <source>
        <strain evidence="9 10">DSM 18108</strain>
    </source>
</reference>
<evidence type="ECO:0000256" key="6">
    <source>
        <dbReference type="ARBA" id="ARBA00023237"/>
    </source>
</evidence>
<dbReference type="AlphaFoldDB" id="A0A1T5P611"/>
<dbReference type="NCBIfam" id="TIGR04056">
    <property type="entry name" value="OMP_RagA_SusC"/>
    <property type="match status" value="1"/>
</dbReference>
<dbReference type="InterPro" id="IPR023997">
    <property type="entry name" value="TonB-dep_OMP_SusC/RagA_CS"/>
</dbReference>
<dbReference type="InterPro" id="IPR023996">
    <property type="entry name" value="TonB-dep_OMP_SusC/RagA"/>
</dbReference>
<dbReference type="InterPro" id="IPR008969">
    <property type="entry name" value="CarboxyPept-like_regulatory"/>
</dbReference>
<keyword evidence="6 7" id="KW-0998">Cell outer membrane</keyword>
<evidence type="ECO:0000256" key="3">
    <source>
        <dbReference type="ARBA" id="ARBA00022452"/>
    </source>
</evidence>
<dbReference type="Gene3D" id="2.170.130.10">
    <property type="entry name" value="TonB-dependent receptor, plug domain"/>
    <property type="match status" value="1"/>
</dbReference>
<accession>A0A1T5P611</accession>
<evidence type="ECO:0000256" key="4">
    <source>
        <dbReference type="ARBA" id="ARBA00022692"/>
    </source>
</evidence>
<keyword evidence="3 7" id="KW-1134">Transmembrane beta strand</keyword>
<sequence>MKSTANLAALFCPGRKLLLMMKLTGLLIFGGFLQVSANAYAQDKIKELHAENKSVKDVFKLIENSSNYRFFYNENFTDLNKAVTIDVKDKKISDVLKELFNNSNVTFRVLENNLVVITPTGTAQVKVTGYVTDATTKDPLPGVTITVEGASTGAVTDATGKFTIQAPSENSVLIFSYIGYLQQKVTLGGRSELNVKLEPDTKKLEEVVVMGYTTTTTKNLTGAAQAVSGAKLKDVTASSMDKMLQGKVSGVFVGNTSGDPASAPVIRIRGNGTLTAGNSPLVVVDGIIGGLPNPSDIESVTILKDAAATTLYGARAANGVMVITTKRGKAGKTQVNFRTNVGTAQLNTGHFHLMNGTELYDLQKAAGATLDPSQRNINTNWQKLAFQNATNQNYELSTSGGNEKTKFYLGGNYYKEDGILKGTGVERFSARLNLDHNITDKFRISANFAGTQTSDHDNSNGSLYQYYTNLPWDKAYDEQGKPVNPLTAATWYGRDMTNFLYDQQYNYIKNKRQSLEALVKLEYDITKWLSFSSTNRAQYYHFNQESNGDVRTSSGTDDRGNLYNYYQDSASYISSNLLKARYTINKVHNIDGLVGAEFQQANLNDINAKGKGILQGVEVLDGTSSPMSIGGTKIARAFNSYFVQANYNYNYKYYFTSSFRRDGSSKFGANQQYGNFYAFGASWAASEENFIKQIKAITNLKLRASYGTTGNAEIGDYSAIGAYSINTQYNGFPGAYQSVYNVPNLSWEKAYNTNIGIDLGLFNRINLTIELYQKDNKDLLFNVPLPATAGYSYISQNVGSVRNKGLEINLSTDNLVGTFKWSTDFNIGFNKNRVTELYTGKNQIVDPISGYFILQQGQDMRSFYMRKWVGVDPANGDPLWEKLVTDANGNVTGKTTTNNYNDASLQIVGSATPKFFGGMRNTFSYKNFQLSAFLAFVSGNDVYNSTRELMDNDGAYYTYNMMQLDKDWNRWEKPGDVATHPKYTIKGNKNSHKPSSRFLEDGSYLRLRNVNLSYALPKAWLDRAHIGNARISIGGDNLWTLTKFSGLDPEVDDRGINYIKYPSSTKWFAGLEINF</sequence>
<evidence type="ECO:0000313" key="10">
    <source>
        <dbReference type="Proteomes" id="UP000190166"/>
    </source>
</evidence>
<dbReference type="InterPro" id="IPR037066">
    <property type="entry name" value="Plug_dom_sf"/>
</dbReference>
<evidence type="ECO:0000259" key="8">
    <source>
        <dbReference type="SMART" id="SM00965"/>
    </source>
</evidence>
<keyword evidence="2 7" id="KW-0813">Transport</keyword>
<dbReference type="Gene3D" id="2.40.170.20">
    <property type="entry name" value="TonB-dependent receptor, beta-barrel domain"/>
    <property type="match status" value="1"/>
</dbReference>
<evidence type="ECO:0000256" key="5">
    <source>
        <dbReference type="ARBA" id="ARBA00023136"/>
    </source>
</evidence>
<dbReference type="GO" id="GO:0009279">
    <property type="term" value="C:cell outer membrane"/>
    <property type="evidence" value="ECO:0007669"/>
    <property type="project" value="UniProtKB-SubCell"/>
</dbReference>
<dbReference type="NCBIfam" id="TIGR04057">
    <property type="entry name" value="SusC_RagA_signa"/>
    <property type="match status" value="1"/>
</dbReference>
<dbReference type="PROSITE" id="PS52016">
    <property type="entry name" value="TONB_DEPENDENT_REC_3"/>
    <property type="match status" value="1"/>
</dbReference>
<dbReference type="Pfam" id="PF07715">
    <property type="entry name" value="Plug"/>
    <property type="match status" value="1"/>
</dbReference>
<dbReference type="InterPro" id="IPR036942">
    <property type="entry name" value="Beta-barrel_TonB_sf"/>
</dbReference>
<dbReference type="SUPFAM" id="SSF56935">
    <property type="entry name" value="Porins"/>
    <property type="match status" value="1"/>
</dbReference>
<protein>
    <submittedName>
        <fullName evidence="9">TonB-linked outer membrane protein, SusC/RagA family</fullName>
    </submittedName>
</protein>
<comment type="subcellular location">
    <subcellularLocation>
        <location evidence="1 7">Cell outer membrane</location>
        <topology evidence="1 7">Multi-pass membrane protein</topology>
    </subcellularLocation>
</comment>
<dbReference type="SMART" id="SM00965">
    <property type="entry name" value="STN"/>
    <property type="match status" value="1"/>
</dbReference>
<dbReference type="Pfam" id="PF13715">
    <property type="entry name" value="CarbopepD_reg_2"/>
    <property type="match status" value="1"/>
</dbReference>
<dbReference type="EMBL" id="FUZZ01000003">
    <property type="protein sequence ID" value="SKD08135.1"/>
    <property type="molecule type" value="Genomic_DNA"/>
</dbReference>
<dbReference type="SUPFAM" id="SSF49464">
    <property type="entry name" value="Carboxypeptidase regulatory domain-like"/>
    <property type="match status" value="1"/>
</dbReference>
<evidence type="ECO:0000256" key="7">
    <source>
        <dbReference type="PROSITE-ProRule" id="PRU01360"/>
    </source>
</evidence>
<dbReference type="Gene3D" id="2.60.40.1120">
    <property type="entry name" value="Carboxypeptidase-like, regulatory domain"/>
    <property type="match status" value="1"/>
</dbReference>
<dbReference type="STRING" id="393003.SAMN05660461_4087"/>
<dbReference type="InterPro" id="IPR012910">
    <property type="entry name" value="Plug_dom"/>
</dbReference>
<comment type="similarity">
    <text evidence="7">Belongs to the TonB-dependent receptor family.</text>
</comment>
<gene>
    <name evidence="9" type="ORF">SAMN05660461_4087</name>
</gene>
<dbReference type="InterPro" id="IPR039426">
    <property type="entry name" value="TonB-dep_rcpt-like"/>
</dbReference>
<evidence type="ECO:0000256" key="2">
    <source>
        <dbReference type="ARBA" id="ARBA00022448"/>
    </source>
</evidence>
<organism evidence="9 10">
    <name type="scientific">Chitinophaga ginsengisegetis</name>
    <dbReference type="NCBI Taxonomy" id="393003"/>
    <lineage>
        <taxon>Bacteria</taxon>
        <taxon>Pseudomonadati</taxon>
        <taxon>Bacteroidota</taxon>
        <taxon>Chitinophagia</taxon>
        <taxon>Chitinophagales</taxon>
        <taxon>Chitinophagaceae</taxon>
        <taxon>Chitinophaga</taxon>
    </lineage>
</organism>